<evidence type="ECO:0000259" key="2">
    <source>
        <dbReference type="SMART" id="SM00922"/>
    </source>
</evidence>
<keyword evidence="4" id="KW-1185">Reference proteome</keyword>
<dbReference type="PANTHER" id="PTHR48080">
    <property type="entry name" value="D-GALACTONATE DEHYDRATASE-RELATED"/>
    <property type="match status" value="1"/>
</dbReference>
<organism evidence="3 4">
    <name type="scientific">Thermobacillus xylanilyticus</name>
    <dbReference type="NCBI Taxonomy" id="76633"/>
    <lineage>
        <taxon>Bacteria</taxon>
        <taxon>Bacillati</taxon>
        <taxon>Bacillota</taxon>
        <taxon>Bacilli</taxon>
        <taxon>Bacillales</taxon>
        <taxon>Paenibacillaceae</taxon>
        <taxon>Thermobacillus</taxon>
    </lineage>
</organism>
<gene>
    <name evidence="3" type="primary">txxe 3122</name>
    <name evidence="3" type="ORF">TXXE_15300</name>
</gene>
<dbReference type="EMBL" id="CAJRAY010000080">
    <property type="protein sequence ID" value="CAG5091233.1"/>
    <property type="molecule type" value="Genomic_DNA"/>
</dbReference>
<dbReference type="Gene3D" id="3.20.20.120">
    <property type="entry name" value="Enolase-like C-terminal domain"/>
    <property type="match status" value="1"/>
</dbReference>
<reference evidence="3 4" key="1">
    <citation type="submission" date="2021-04" db="EMBL/GenBank/DDBJ databases">
        <authorList>
            <person name="Rakotoarivonina H."/>
        </authorList>
    </citation>
    <scope>NUCLEOTIDE SEQUENCE [LARGE SCALE GENOMIC DNA]</scope>
    <source>
        <strain evidence="3 4">XE</strain>
    </source>
</reference>
<dbReference type="SMART" id="SM00922">
    <property type="entry name" value="MR_MLE"/>
    <property type="match status" value="1"/>
</dbReference>
<evidence type="ECO:0000313" key="3">
    <source>
        <dbReference type="EMBL" id="CAG5091233.1"/>
    </source>
</evidence>
<comment type="caution">
    <text evidence="3">The sequence shown here is derived from an EMBL/GenBank/DDBJ whole genome shotgun (WGS) entry which is preliminary data.</text>
</comment>
<evidence type="ECO:0000313" key="4">
    <source>
        <dbReference type="Proteomes" id="UP000681526"/>
    </source>
</evidence>
<evidence type="ECO:0000256" key="1">
    <source>
        <dbReference type="ARBA" id="ARBA00022723"/>
    </source>
</evidence>
<dbReference type="SFLD" id="SFLDS00001">
    <property type="entry name" value="Enolase"/>
    <property type="match status" value="1"/>
</dbReference>
<dbReference type="InterPro" id="IPR029065">
    <property type="entry name" value="Enolase_C-like"/>
</dbReference>
<dbReference type="InterPro" id="IPR034593">
    <property type="entry name" value="DgoD-like"/>
</dbReference>
<keyword evidence="1" id="KW-0479">Metal-binding</keyword>
<dbReference type="InterPro" id="IPR029017">
    <property type="entry name" value="Enolase-like_N"/>
</dbReference>
<dbReference type="PANTHER" id="PTHR48080:SF2">
    <property type="entry name" value="D-GALACTONATE DEHYDRATASE"/>
    <property type="match status" value="1"/>
</dbReference>
<name>A0ABM8V7A8_THEXY</name>
<dbReference type="InterPro" id="IPR013342">
    <property type="entry name" value="Mandelate_racemase_C"/>
</dbReference>
<proteinExistence type="predicted"/>
<accession>A0ABM8V7A8</accession>
<dbReference type="Pfam" id="PF13378">
    <property type="entry name" value="MR_MLE_C"/>
    <property type="match status" value="1"/>
</dbReference>
<dbReference type="RefSeq" id="WP_213485479.1">
    <property type="nucleotide sequence ID" value="NZ_CAJRAY010000080.1"/>
</dbReference>
<sequence length="383" mass="42203">MRIAGVELSADLRLESVEWARLPGERLREAGRNARLGVHGKYPEPPVAVVRIGGIVGFGLSFIRKETAEGMIGTPVYEFFEENGAVKEPYRSLEFPLLDWLGKAAGKPVYDLFRRADAPSAADGVRIPCYDTSLYFDDLHLEDDPAAAEWMRREAEEGKSLGHRHFKIKVGRGARWMDPAAGLKRDIAVIRAVAEVAGPEGKVMIDANNGYTLNQLKEVLRQTPDLYWVEEAFHEDRVLYEDLREWMAKHDIRAKIADGEGDASPHLMDWAQAGVVDVVQYDIIVPGFSAWLGIGAKLDQCGALSAPHSYGTIIGNYVGGHLAGAIRGFQFVEWDEGDVAGVDRSAYRVEDGAVTIPNLPGFGLGLDLERFAKERAASGWRIG</sequence>
<dbReference type="InterPro" id="IPR036849">
    <property type="entry name" value="Enolase-like_C_sf"/>
</dbReference>
<protein>
    <submittedName>
        <fullName evidence="3">Mandelate racemase/muconate lactonizing protein</fullName>
    </submittedName>
</protein>
<feature type="domain" description="Mandelate racemase/muconate lactonizing enzyme C-terminal" evidence="2">
    <location>
        <begin position="144"/>
        <end position="253"/>
    </location>
</feature>
<dbReference type="Proteomes" id="UP000681526">
    <property type="component" value="Unassembled WGS sequence"/>
</dbReference>
<dbReference type="Gene3D" id="3.30.390.10">
    <property type="entry name" value="Enolase-like, N-terminal domain"/>
    <property type="match status" value="1"/>
</dbReference>
<dbReference type="SUPFAM" id="SSF51604">
    <property type="entry name" value="Enolase C-terminal domain-like"/>
    <property type="match status" value="1"/>
</dbReference>